<evidence type="ECO:0000313" key="3">
    <source>
        <dbReference type="Proteomes" id="UP000249115"/>
    </source>
</evidence>
<evidence type="ECO:0008006" key="5">
    <source>
        <dbReference type="Google" id="ProtNLM"/>
    </source>
</evidence>
<dbReference type="AlphaFoldDB" id="A0A2W7SEK2"/>
<reference evidence="1 3" key="1">
    <citation type="submission" date="2018-06" db="EMBL/GenBank/DDBJ databases">
        <title>Genomic Encyclopedia of Archaeal and Bacterial Type Strains, Phase II (KMG-II): from individual species to whole genera.</title>
        <authorList>
            <person name="Goeker M."/>
        </authorList>
    </citation>
    <scope>NUCLEOTIDE SEQUENCE [LARGE SCALE GENOMIC DNA]</scope>
    <source>
        <strain evidence="1 3">DSM 22686</strain>
    </source>
</reference>
<comment type="caution">
    <text evidence="1">The sequence shown here is derived from an EMBL/GenBank/DDBJ whole genome shotgun (WGS) entry which is preliminary data.</text>
</comment>
<evidence type="ECO:0000313" key="2">
    <source>
        <dbReference type="EMBL" id="TXD75339.1"/>
    </source>
</evidence>
<reference evidence="2 4" key="2">
    <citation type="submission" date="2019-08" db="EMBL/GenBank/DDBJ databases">
        <title>Genome of Algoriphagus ratkowskyi IC026.</title>
        <authorList>
            <person name="Bowman J.P."/>
        </authorList>
    </citation>
    <scope>NUCLEOTIDE SEQUENCE [LARGE SCALE GENOMIC DNA]</scope>
    <source>
        <strain evidence="2 4">IC026</strain>
    </source>
</reference>
<dbReference type="Proteomes" id="UP000321927">
    <property type="component" value="Unassembled WGS sequence"/>
</dbReference>
<name>A0A2W7SEK2_9BACT</name>
<evidence type="ECO:0000313" key="4">
    <source>
        <dbReference type="Proteomes" id="UP000321927"/>
    </source>
</evidence>
<sequence>MKKLNLGKLKLHSDEIMEKGQMATVYGGASFTCYCGATGGSGEGYPFNVTADSEEDAKNKAAAECHGMGATCSG</sequence>
<protein>
    <recommendedName>
        <fullName evidence="5">Natural product</fullName>
    </recommendedName>
</protein>
<keyword evidence="4" id="KW-1185">Reference proteome</keyword>
<dbReference type="RefSeq" id="WP_086503442.1">
    <property type="nucleotide sequence ID" value="NZ_MSSV01000045.1"/>
</dbReference>
<organism evidence="1 3">
    <name type="scientific">Algoriphagus ratkowskyi</name>
    <dbReference type="NCBI Taxonomy" id="57028"/>
    <lineage>
        <taxon>Bacteria</taxon>
        <taxon>Pseudomonadati</taxon>
        <taxon>Bacteroidota</taxon>
        <taxon>Cytophagia</taxon>
        <taxon>Cytophagales</taxon>
        <taxon>Cyclobacteriaceae</taxon>
        <taxon>Algoriphagus</taxon>
    </lineage>
</organism>
<accession>A0A2W7SEK2</accession>
<proteinExistence type="predicted"/>
<gene>
    <name evidence="2" type="ORF">ESW18_20885</name>
    <name evidence="1" type="ORF">LV84_04290</name>
</gene>
<dbReference type="OrthoDB" id="828061at2"/>
<dbReference type="EMBL" id="VORV01000032">
    <property type="protein sequence ID" value="TXD75339.1"/>
    <property type="molecule type" value="Genomic_DNA"/>
</dbReference>
<evidence type="ECO:0000313" key="1">
    <source>
        <dbReference type="EMBL" id="PZX49102.1"/>
    </source>
</evidence>
<dbReference type="EMBL" id="QKZU01000034">
    <property type="protein sequence ID" value="PZX49102.1"/>
    <property type="molecule type" value="Genomic_DNA"/>
</dbReference>
<dbReference type="Proteomes" id="UP000249115">
    <property type="component" value="Unassembled WGS sequence"/>
</dbReference>